<gene>
    <name evidence="1" type="ORF">PVAP13_8NG048702</name>
</gene>
<keyword evidence="2" id="KW-1185">Reference proteome</keyword>
<protein>
    <submittedName>
        <fullName evidence="1">Uncharacterized protein</fullName>
    </submittedName>
</protein>
<proteinExistence type="predicted"/>
<comment type="caution">
    <text evidence="1">The sequence shown here is derived from an EMBL/GenBank/DDBJ whole genome shotgun (WGS) entry which is preliminary data.</text>
</comment>
<dbReference type="Proteomes" id="UP000823388">
    <property type="component" value="Chromosome 8N"/>
</dbReference>
<name>A0A8T0P1N4_PANVG</name>
<sequence length="201" mass="22270">MILARFCSPFTSPVPIRRVLRLVVADLDLLLRVALGEVLPDDGLVLVPGRLHDGCGWGDSGAENLPILGIRLRLLELFWLPGIGLERIILQEQVDVSLLHPHHLGPLLALRHRLVRRSGLQRRCLGDVDAAAAANCRRNLLHRHRIHRQPLFHPAPCPLSLSLSLSLSLTLTLDLDRNNAVAAVVLVHGRSRASHYKAQQP</sequence>
<reference evidence="1" key="1">
    <citation type="submission" date="2020-05" db="EMBL/GenBank/DDBJ databases">
        <title>WGS assembly of Panicum virgatum.</title>
        <authorList>
            <person name="Lovell J.T."/>
            <person name="Jenkins J."/>
            <person name="Shu S."/>
            <person name="Juenger T.E."/>
            <person name="Schmutz J."/>
        </authorList>
    </citation>
    <scope>NUCLEOTIDE SEQUENCE</scope>
    <source>
        <strain evidence="1">AP13</strain>
    </source>
</reference>
<organism evidence="1 2">
    <name type="scientific">Panicum virgatum</name>
    <name type="common">Blackwell switchgrass</name>
    <dbReference type="NCBI Taxonomy" id="38727"/>
    <lineage>
        <taxon>Eukaryota</taxon>
        <taxon>Viridiplantae</taxon>
        <taxon>Streptophyta</taxon>
        <taxon>Embryophyta</taxon>
        <taxon>Tracheophyta</taxon>
        <taxon>Spermatophyta</taxon>
        <taxon>Magnoliopsida</taxon>
        <taxon>Liliopsida</taxon>
        <taxon>Poales</taxon>
        <taxon>Poaceae</taxon>
        <taxon>PACMAD clade</taxon>
        <taxon>Panicoideae</taxon>
        <taxon>Panicodae</taxon>
        <taxon>Paniceae</taxon>
        <taxon>Panicinae</taxon>
        <taxon>Panicum</taxon>
        <taxon>Panicum sect. Hiantes</taxon>
    </lineage>
</organism>
<dbReference type="AlphaFoldDB" id="A0A8T0P1N4"/>
<accession>A0A8T0P1N4</accession>
<evidence type="ECO:0000313" key="2">
    <source>
        <dbReference type="Proteomes" id="UP000823388"/>
    </source>
</evidence>
<dbReference type="EMBL" id="CM029052">
    <property type="protein sequence ID" value="KAG2555917.1"/>
    <property type="molecule type" value="Genomic_DNA"/>
</dbReference>
<evidence type="ECO:0000313" key="1">
    <source>
        <dbReference type="EMBL" id="KAG2555917.1"/>
    </source>
</evidence>